<dbReference type="Pfam" id="PF13426">
    <property type="entry name" value="PAS_9"/>
    <property type="match status" value="1"/>
</dbReference>
<dbReference type="PRINTS" id="PR00344">
    <property type="entry name" value="BCTRLSENSOR"/>
</dbReference>
<dbReference type="Pfam" id="PF02518">
    <property type="entry name" value="HATPase_c"/>
    <property type="match status" value="1"/>
</dbReference>
<dbReference type="RefSeq" id="WP_303701368.1">
    <property type="nucleotide sequence ID" value="NZ_VSIV01000196.1"/>
</dbReference>
<dbReference type="InterPro" id="IPR036097">
    <property type="entry name" value="HisK_dim/P_sf"/>
</dbReference>
<reference evidence="7 8" key="1">
    <citation type="submission" date="2019-08" db="EMBL/GenBank/DDBJ databases">
        <title>Genomic characterization of a novel candidate phylum (ARYD3) from a high temperature, high salinity tertiary oil reservoir in north central Oklahoma, USA.</title>
        <authorList>
            <person name="Youssef N.H."/>
            <person name="Yadav A."/>
            <person name="Elshahed M.S."/>
        </authorList>
    </citation>
    <scope>NUCLEOTIDE SEQUENCE [LARGE SCALE GENOMIC DNA]</scope>
    <source>
        <strain evidence="7">ARYD1</strain>
    </source>
</reference>
<evidence type="ECO:0000259" key="6">
    <source>
        <dbReference type="PROSITE" id="PS50113"/>
    </source>
</evidence>
<evidence type="ECO:0000256" key="1">
    <source>
        <dbReference type="ARBA" id="ARBA00000085"/>
    </source>
</evidence>
<dbReference type="InterPro" id="IPR003594">
    <property type="entry name" value="HATPase_dom"/>
</dbReference>
<gene>
    <name evidence="7" type="ORF">FXF49_07990</name>
</gene>
<dbReference type="InterPro" id="IPR000700">
    <property type="entry name" value="PAS-assoc_C"/>
</dbReference>
<dbReference type="PROSITE" id="PS50113">
    <property type="entry name" value="PAC"/>
    <property type="match status" value="1"/>
</dbReference>
<dbReference type="AlphaFoldDB" id="A0A5D0MHG7"/>
<dbReference type="PANTHER" id="PTHR43065">
    <property type="entry name" value="SENSOR HISTIDINE KINASE"/>
    <property type="match status" value="1"/>
</dbReference>
<protein>
    <recommendedName>
        <fullName evidence="2">histidine kinase</fullName>
        <ecNumber evidence="2">2.7.13.3</ecNumber>
    </recommendedName>
</protein>
<evidence type="ECO:0000256" key="2">
    <source>
        <dbReference type="ARBA" id="ARBA00012438"/>
    </source>
</evidence>
<dbReference type="CDD" id="cd00130">
    <property type="entry name" value="PAS"/>
    <property type="match status" value="1"/>
</dbReference>
<dbReference type="InterPro" id="IPR035965">
    <property type="entry name" value="PAS-like_dom_sf"/>
</dbReference>
<dbReference type="NCBIfam" id="TIGR00229">
    <property type="entry name" value="sensory_box"/>
    <property type="match status" value="1"/>
</dbReference>
<evidence type="ECO:0000256" key="3">
    <source>
        <dbReference type="ARBA" id="ARBA00022553"/>
    </source>
</evidence>
<feature type="domain" description="Histidine kinase" evidence="4">
    <location>
        <begin position="278"/>
        <end position="494"/>
    </location>
</feature>
<dbReference type="InterPro" id="IPR003661">
    <property type="entry name" value="HisK_dim/P_dom"/>
</dbReference>
<keyword evidence="3" id="KW-0597">Phosphoprotein</keyword>
<dbReference type="Proteomes" id="UP000323337">
    <property type="component" value="Unassembled WGS sequence"/>
</dbReference>
<proteinExistence type="predicted"/>
<evidence type="ECO:0000259" key="4">
    <source>
        <dbReference type="PROSITE" id="PS50109"/>
    </source>
</evidence>
<dbReference type="InterPro" id="IPR000014">
    <property type="entry name" value="PAS"/>
</dbReference>
<dbReference type="SMART" id="SM00086">
    <property type="entry name" value="PAC"/>
    <property type="match status" value="1"/>
</dbReference>
<dbReference type="InterPro" id="IPR004358">
    <property type="entry name" value="Sig_transdc_His_kin-like_C"/>
</dbReference>
<dbReference type="Gene3D" id="1.10.287.130">
    <property type="match status" value="1"/>
</dbReference>
<dbReference type="SMART" id="SM00091">
    <property type="entry name" value="PAS"/>
    <property type="match status" value="1"/>
</dbReference>
<feature type="domain" description="PAC" evidence="6">
    <location>
        <begin position="215"/>
        <end position="265"/>
    </location>
</feature>
<dbReference type="Gene3D" id="3.30.565.10">
    <property type="entry name" value="Histidine kinase-like ATPase, C-terminal domain"/>
    <property type="match status" value="1"/>
</dbReference>
<dbReference type="InterPro" id="IPR036890">
    <property type="entry name" value="HATPase_C_sf"/>
</dbReference>
<evidence type="ECO:0000313" key="7">
    <source>
        <dbReference type="EMBL" id="TYB33117.1"/>
    </source>
</evidence>
<dbReference type="SUPFAM" id="SSF47384">
    <property type="entry name" value="Homodimeric domain of signal transducing histidine kinase"/>
    <property type="match status" value="1"/>
</dbReference>
<organism evidence="7 8">
    <name type="scientific">Flexistipes sinusarabici</name>
    <dbReference type="NCBI Taxonomy" id="2352"/>
    <lineage>
        <taxon>Bacteria</taxon>
        <taxon>Pseudomonadati</taxon>
        <taxon>Deferribacterota</taxon>
        <taxon>Deferribacteres</taxon>
        <taxon>Deferribacterales</taxon>
        <taxon>Flexistipitaceae</taxon>
        <taxon>Flexistipes</taxon>
    </lineage>
</organism>
<name>A0A5D0MHG7_FLESI</name>
<dbReference type="InterPro" id="IPR005467">
    <property type="entry name" value="His_kinase_dom"/>
</dbReference>
<evidence type="ECO:0000313" key="8">
    <source>
        <dbReference type="Proteomes" id="UP000323337"/>
    </source>
</evidence>
<accession>A0A5D0MHG7</accession>
<feature type="domain" description="PAS" evidence="5">
    <location>
        <begin position="143"/>
        <end position="213"/>
    </location>
</feature>
<dbReference type="SMART" id="SM00388">
    <property type="entry name" value="HisKA"/>
    <property type="match status" value="1"/>
</dbReference>
<dbReference type="SMART" id="SM00387">
    <property type="entry name" value="HATPase_c"/>
    <property type="match status" value="1"/>
</dbReference>
<comment type="catalytic activity">
    <reaction evidence="1">
        <text>ATP + protein L-histidine = ADP + protein N-phospho-L-histidine.</text>
        <dbReference type="EC" id="2.7.13.3"/>
    </reaction>
</comment>
<dbReference type="InterPro" id="IPR001610">
    <property type="entry name" value="PAC"/>
</dbReference>
<dbReference type="EC" id="2.7.13.3" evidence="2"/>
<sequence length="499" mass="56422">MKRDDGIEKTTRELQERVKELNCLYHISELINKKSSNTEDTLQSVVDYLPEGCQYPELACVRLVVGEKEFKSANFNTTQWKQEADVLVENQRIGCLEIFYLQKMPEADECPFLGYERKLLNNITGMLGKYIERKITEEKLKRSEKRFRDIFNNSADSIFIHDLKGNILEVNDVACERLGYCREEMLKLSVLDIDSPDTAHLAFKRIRKIKEEGEYTFEAVHRRKDGSVFPVEVNSRFIEYGDETAVVSIVRDITERKKMEEEMSKAQKLESLGTLAAGIAHDFNNLLMALFGNISLAKMKLPENHPAIEPLNSAEMAMDRATSLSNKLLTFSKGGEPVKKVFNAGELVKDVVELDLSGSNVKAEIEKDDDLWKAEVDKSQFQQVVTGLVVNAKDAMPEGGTLTVKMENVPINDNYVAELEPGNYIKISFSDEGKGIERGNLDKIFDPFFTTKKFGSGLGLSTAYSIMKKHHGCIKVESEPGKGSTFILYLPAADFDDWE</sequence>
<dbReference type="Gene3D" id="3.30.450.20">
    <property type="entry name" value="PAS domain"/>
    <property type="match status" value="1"/>
</dbReference>
<dbReference type="SUPFAM" id="SSF55785">
    <property type="entry name" value="PYP-like sensor domain (PAS domain)"/>
    <property type="match status" value="1"/>
</dbReference>
<dbReference type="GO" id="GO:0000155">
    <property type="term" value="F:phosphorelay sensor kinase activity"/>
    <property type="evidence" value="ECO:0007669"/>
    <property type="project" value="InterPro"/>
</dbReference>
<dbReference type="EMBL" id="VSIV01000196">
    <property type="protein sequence ID" value="TYB33117.1"/>
    <property type="molecule type" value="Genomic_DNA"/>
</dbReference>
<evidence type="ECO:0000259" key="5">
    <source>
        <dbReference type="PROSITE" id="PS50112"/>
    </source>
</evidence>
<comment type="caution">
    <text evidence="7">The sequence shown here is derived from an EMBL/GenBank/DDBJ whole genome shotgun (WGS) entry which is preliminary data.</text>
</comment>
<dbReference type="SUPFAM" id="SSF55874">
    <property type="entry name" value="ATPase domain of HSP90 chaperone/DNA topoisomerase II/histidine kinase"/>
    <property type="match status" value="1"/>
</dbReference>
<dbReference type="PROSITE" id="PS50112">
    <property type="entry name" value="PAS"/>
    <property type="match status" value="1"/>
</dbReference>
<dbReference type="PANTHER" id="PTHR43065:SF42">
    <property type="entry name" value="TWO-COMPONENT SENSOR PPRA"/>
    <property type="match status" value="1"/>
</dbReference>
<dbReference type="PROSITE" id="PS50109">
    <property type="entry name" value="HIS_KIN"/>
    <property type="match status" value="1"/>
</dbReference>